<accession>A0ABP8H254</accession>
<dbReference type="InterPro" id="IPR005122">
    <property type="entry name" value="Uracil-DNA_glycosylase-like"/>
</dbReference>
<dbReference type="Proteomes" id="UP001501671">
    <property type="component" value="Unassembled WGS sequence"/>
</dbReference>
<evidence type="ECO:0000259" key="1">
    <source>
        <dbReference type="SMART" id="SM00986"/>
    </source>
</evidence>
<dbReference type="InterPro" id="IPR036895">
    <property type="entry name" value="Uracil-DNA_glycosylase-like_sf"/>
</dbReference>
<comment type="caution">
    <text evidence="2">The sequence shown here is derived from an EMBL/GenBank/DDBJ whole genome shotgun (WGS) entry which is preliminary data.</text>
</comment>
<evidence type="ECO:0000313" key="3">
    <source>
        <dbReference type="Proteomes" id="UP001501671"/>
    </source>
</evidence>
<dbReference type="PANTHER" id="PTHR42160">
    <property type="entry name" value="URACIL-DNA GLYCOSYLASE SUPERFAMILY PROTEIN"/>
    <property type="match status" value="1"/>
</dbReference>
<dbReference type="RefSeq" id="WP_345249601.1">
    <property type="nucleotide sequence ID" value="NZ_BAABFO010000010.1"/>
</dbReference>
<dbReference type="CDD" id="cd10033">
    <property type="entry name" value="UDG_like"/>
    <property type="match status" value="1"/>
</dbReference>
<sequence length="234" mass="25812">MTPKSETCTAGLVVPDDDAPLQAYVDAIRACRVCRDRPRHGQALAHEPRPVIQVSSTATICIAGQAPGIRVHESGRPFNDPSGARLRRWMDVGEDDFYDASRVAIVPMGFCFPGWRPGGSDLPPRPECQEIWRAKLFARLPGLTLLLAIGGHAQKWHLGPAMARQGVTETVRSWRALRQRDSSLRVYPLPHPSWHNNHWLKQNPWFEAEVLPALRADVRAALAGSGRKGRAGGA</sequence>
<reference evidence="3" key="1">
    <citation type="journal article" date="2019" name="Int. J. Syst. Evol. Microbiol.">
        <title>The Global Catalogue of Microorganisms (GCM) 10K type strain sequencing project: providing services to taxonomists for standard genome sequencing and annotation.</title>
        <authorList>
            <consortium name="The Broad Institute Genomics Platform"/>
            <consortium name="The Broad Institute Genome Sequencing Center for Infectious Disease"/>
            <person name="Wu L."/>
            <person name="Ma J."/>
        </authorList>
    </citation>
    <scope>NUCLEOTIDE SEQUENCE [LARGE SCALE GENOMIC DNA]</scope>
    <source>
        <strain evidence="3">JCM 17666</strain>
    </source>
</reference>
<organism evidence="2 3">
    <name type="scientific">Pigmentiphaga soli</name>
    <dbReference type="NCBI Taxonomy" id="1007095"/>
    <lineage>
        <taxon>Bacteria</taxon>
        <taxon>Pseudomonadati</taxon>
        <taxon>Pseudomonadota</taxon>
        <taxon>Betaproteobacteria</taxon>
        <taxon>Burkholderiales</taxon>
        <taxon>Alcaligenaceae</taxon>
        <taxon>Pigmentiphaga</taxon>
    </lineage>
</organism>
<evidence type="ECO:0000313" key="2">
    <source>
        <dbReference type="EMBL" id="GAA4332973.1"/>
    </source>
</evidence>
<feature type="domain" description="Uracil-DNA glycosylase-like" evidence="1">
    <location>
        <begin position="51"/>
        <end position="215"/>
    </location>
</feature>
<keyword evidence="3" id="KW-1185">Reference proteome</keyword>
<protein>
    <submittedName>
        <fullName evidence="2">Uracil-DNA glycosylase family protein</fullName>
    </submittedName>
</protein>
<dbReference type="SMART" id="SM00986">
    <property type="entry name" value="UDG"/>
    <property type="match status" value="1"/>
</dbReference>
<dbReference type="SUPFAM" id="SSF52141">
    <property type="entry name" value="Uracil-DNA glycosylase-like"/>
    <property type="match status" value="1"/>
</dbReference>
<name>A0ABP8H254_9BURK</name>
<gene>
    <name evidence="2" type="ORF">GCM10023144_23640</name>
</gene>
<dbReference type="Gene3D" id="3.40.470.10">
    <property type="entry name" value="Uracil-DNA glycosylase-like domain"/>
    <property type="match status" value="1"/>
</dbReference>
<dbReference type="PANTHER" id="PTHR42160:SF1">
    <property type="entry name" value="URACIL-DNA GLYCOSYLASE SUPERFAMILY PROTEIN"/>
    <property type="match status" value="1"/>
</dbReference>
<dbReference type="SMART" id="SM00987">
    <property type="entry name" value="UreE_C"/>
    <property type="match status" value="1"/>
</dbReference>
<dbReference type="Pfam" id="PF03167">
    <property type="entry name" value="UDG"/>
    <property type="match status" value="1"/>
</dbReference>
<dbReference type="InterPro" id="IPR047124">
    <property type="entry name" value="HI_0220.2"/>
</dbReference>
<proteinExistence type="predicted"/>
<dbReference type="EMBL" id="BAABFO010000010">
    <property type="protein sequence ID" value="GAA4332973.1"/>
    <property type="molecule type" value="Genomic_DNA"/>
</dbReference>